<name>A0A2K3K0W7_TRIPR</name>
<protein>
    <submittedName>
        <fullName evidence="1">Uncharacterized protein</fullName>
    </submittedName>
</protein>
<comment type="caution">
    <text evidence="1">The sequence shown here is derived from an EMBL/GenBank/DDBJ whole genome shotgun (WGS) entry which is preliminary data.</text>
</comment>
<proteinExistence type="predicted"/>
<dbReference type="Proteomes" id="UP000236291">
    <property type="component" value="Unassembled WGS sequence"/>
</dbReference>
<dbReference type="EMBL" id="ASHM01134300">
    <property type="protein sequence ID" value="PNX59943.1"/>
    <property type="molecule type" value="Genomic_DNA"/>
</dbReference>
<accession>A0A2K3K0W7</accession>
<dbReference type="AlphaFoldDB" id="A0A2K3K0W7"/>
<sequence>MRVKSDEWRMTLVDNR</sequence>
<reference evidence="1 2" key="1">
    <citation type="journal article" date="2014" name="Am. J. Bot.">
        <title>Genome assembly and annotation for red clover (Trifolium pratense; Fabaceae).</title>
        <authorList>
            <person name="Istvanek J."/>
            <person name="Jaros M."/>
            <person name="Krenek A."/>
            <person name="Repkova J."/>
        </authorList>
    </citation>
    <scope>NUCLEOTIDE SEQUENCE [LARGE SCALE GENOMIC DNA]</scope>
    <source>
        <strain evidence="2">cv. Tatra</strain>
        <tissue evidence="1">Young leaves</tissue>
    </source>
</reference>
<reference evidence="1 2" key="2">
    <citation type="journal article" date="2017" name="Front. Plant Sci.">
        <title>Gene Classification and Mining of Molecular Markers Useful in Red Clover (Trifolium pratense) Breeding.</title>
        <authorList>
            <person name="Istvanek J."/>
            <person name="Dluhosova J."/>
            <person name="Dluhos P."/>
            <person name="Patkova L."/>
            <person name="Nedelnik J."/>
            <person name="Repkova J."/>
        </authorList>
    </citation>
    <scope>NUCLEOTIDE SEQUENCE [LARGE SCALE GENOMIC DNA]</scope>
    <source>
        <strain evidence="2">cv. Tatra</strain>
        <tissue evidence="1">Young leaves</tissue>
    </source>
</reference>
<evidence type="ECO:0000313" key="2">
    <source>
        <dbReference type="Proteomes" id="UP000236291"/>
    </source>
</evidence>
<gene>
    <name evidence="1" type="ORF">L195_g059938</name>
</gene>
<organism evidence="1 2">
    <name type="scientific">Trifolium pratense</name>
    <name type="common">Red clover</name>
    <dbReference type="NCBI Taxonomy" id="57577"/>
    <lineage>
        <taxon>Eukaryota</taxon>
        <taxon>Viridiplantae</taxon>
        <taxon>Streptophyta</taxon>
        <taxon>Embryophyta</taxon>
        <taxon>Tracheophyta</taxon>
        <taxon>Spermatophyta</taxon>
        <taxon>Magnoliopsida</taxon>
        <taxon>eudicotyledons</taxon>
        <taxon>Gunneridae</taxon>
        <taxon>Pentapetalae</taxon>
        <taxon>rosids</taxon>
        <taxon>fabids</taxon>
        <taxon>Fabales</taxon>
        <taxon>Fabaceae</taxon>
        <taxon>Papilionoideae</taxon>
        <taxon>50 kb inversion clade</taxon>
        <taxon>NPAAA clade</taxon>
        <taxon>Hologalegina</taxon>
        <taxon>IRL clade</taxon>
        <taxon>Trifolieae</taxon>
        <taxon>Trifolium</taxon>
    </lineage>
</organism>
<feature type="non-terminal residue" evidence="1">
    <location>
        <position position="16"/>
    </location>
</feature>
<evidence type="ECO:0000313" key="1">
    <source>
        <dbReference type="EMBL" id="PNX59943.1"/>
    </source>
</evidence>